<keyword evidence="3" id="KW-1185">Reference proteome</keyword>
<keyword evidence="1" id="KW-0472">Membrane</keyword>
<keyword evidence="1" id="KW-0812">Transmembrane</keyword>
<name>A0A0N0NQY1_9EURO</name>
<reference evidence="2 3" key="1">
    <citation type="submission" date="2015-06" db="EMBL/GenBank/DDBJ databases">
        <title>Draft genome of the ant-associated black yeast Phialophora attae CBS 131958.</title>
        <authorList>
            <person name="Moreno L.F."/>
            <person name="Stielow B.J."/>
            <person name="de Hoog S."/>
            <person name="Vicente V.A."/>
            <person name="Weiss V.A."/>
            <person name="de Vries M."/>
            <person name="Cruz L.M."/>
            <person name="Souza E.M."/>
        </authorList>
    </citation>
    <scope>NUCLEOTIDE SEQUENCE [LARGE SCALE GENOMIC DNA]</scope>
    <source>
        <strain evidence="2 3">CBS 131958</strain>
    </source>
</reference>
<dbReference type="GeneID" id="28738434"/>
<comment type="caution">
    <text evidence="2">The sequence shown here is derived from an EMBL/GenBank/DDBJ whole genome shotgun (WGS) entry which is preliminary data.</text>
</comment>
<evidence type="ECO:0000256" key="1">
    <source>
        <dbReference type="SAM" id="Phobius"/>
    </source>
</evidence>
<dbReference type="OrthoDB" id="5593235at2759"/>
<feature type="transmembrane region" description="Helical" evidence="1">
    <location>
        <begin position="12"/>
        <end position="28"/>
    </location>
</feature>
<dbReference type="VEuPathDB" id="FungiDB:AB675_6275"/>
<keyword evidence="1" id="KW-1133">Transmembrane helix</keyword>
<gene>
    <name evidence="2" type="ORF">AB675_6275</name>
</gene>
<dbReference type="RefSeq" id="XP_018004162.1">
    <property type="nucleotide sequence ID" value="XM_018146554.1"/>
</dbReference>
<proteinExistence type="predicted"/>
<dbReference type="EMBL" id="LFJN01000004">
    <property type="protein sequence ID" value="KPI44199.1"/>
    <property type="molecule type" value="Genomic_DNA"/>
</dbReference>
<organism evidence="2 3">
    <name type="scientific">Cyphellophora attinorum</name>
    <dbReference type="NCBI Taxonomy" id="1664694"/>
    <lineage>
        <taxon>Eukaryota</taxon>
        <taxon>Fungi</taxon>
        <taxon>Dikarya</taxon>
        <taxon>Ascomycota</taxon>
        <taxon>Pezizomycotina</taxon>
        <taxon>Eurotiomycetes</taxon>
        <taxon>Chaetothyriomycetidae</taxon>
        <taxon>Chaetothyriales</taxon>
        <taxon>Cyphellophoraceae</taxon>
        <taxon>Cyphellophora</taxon>
    </lineage>
</organism>
<protein>
    <submittedName>
        <fullName evidence="2">Uncharacterized protein</fullName>
    </submittedName>
</protein>
<dbReference type="AlphaFoldDB" id="A0A0N0NQY1"/>
<dbReference type="Proteomes" id="UP000038010">
    <property type="component" value="Unassembled WGS sequence"/>
</dbReference>
<accession>A0A0N0NQY1</accession>
<evidence type="ECO:0000313" key="3">
    <source>
        <dbReference type="Proteomes" id="UP000038010"/>
    </source>
</evidence>
<evidence type="ECO:0000313" key="2">
    <source>
        <dbReference type="EMBL" id="KPI44199.1"/>
    </source>
</evidence>
<sequence>MVGFRDIISRPRWLGLFIVSLIVIFSAYKTLPRLNDSGELAFPVAGSSNSFSINLANQKYVKPKNVKVIGLVFFGRRDRRNLVANGGWIDEVHWVLNTGKKPDLAYLEEILAGEPAYKKIDLSDEGIGFEGYGHAWGHVERGAYYIKIDDDVVYFADDAVPRVVSLKLQHPEFLVTSANVINSPLMGWVHYHSGAMHPYLPEFDKWEPPLLDYGSKISWKYTDYPSWAGPEDYFWDWDQDPPYHGHRWLRLTRDGAMRQTPASKIEYDTWGRGLKSWGIAAQEHYSFLENLLDNRLDKYKLNKAWITDYQRLSINFICVYADDVLDNLPMDTVDEEWLTVNLPKKLGKSVAVETDALAAHFTFGTQGKMQDTDLLGRYKDYAMENACRRKVDLHAEKTS</sequence>